<evidence type="ECO:0000313" key="2">
    <source>
        <dbReference type="EMBL" id="KKK98999.1"/>
    </source>
</evidence>
<dbReference type="EMBL" id="LAZR01045380">
    <property type="protein sequence ID" value="KKK98999.1"/>
    <property type="molecule type" value="Genomic_DNA"/>
</dbReference>
<reference evidence="2" key="1">
    <citation type="journal article" date="2015" name="Nature">
        <title>Complex archaea that bridge the gap between prokaryotes and eukaryotes.</title>
        <authorList>
            <person name="Spang A."/>
            <person name="Saw J.H."/>
            <person name="Jorgensen S.L."/>
            <person name="Zaremba-Niedzwiedzka K."/>
            <person name="Martijn J."/>
            <person name="Lind A.E."/>
            <person name="van Eijk R."/>
            <person name="Schleper C."/>
            <person name="Guy L."/>
            <person name="Ettema T.J."/>
        </authorList>
    </citation>
    <scope>NUCLEOTIDE SEQUENCE</scope>
</reference>
<feature type="non-terminal residue" evidence="2">
    <location>
        <position position="1"/>
    </location>
</feature>
<feature type="compositionally biased region" description="Basic and acidic residues" evidence="1">
    <location>
        <begin position="55"/>
        <end position="74"/>
    </location>
</feature>
<feature type="compositionally biased region" description="Basic residues" evidence="1">
    <location>
        <begin position="85"/>
        <end position="98"/>
    </location>
</feature>
<dbReference type="AlphaFoldDB" id="A0A0F9C9G4"/>
<name>A0A0F9C9G4_9ZZZZ</name>
<accession>A0A0F9C9G4</accession>
<gene>
    <name evidence="2" type="ORF">LCGC14_2637120</name>
</gene>
<feature type="region of interest" description="Disordered" evidence="1">
    <location>
        <begin position="49"/>
        <end position="98"/>
    </location>
</feature>
<evidence type="ECO:0000256" key="1">
    <source>
        <dbReference type="SAM" id="MobiDB-lite"/>
    </source>
</evidence>
<sequence>MWHHPYDNFQLVLRDEGLYGISGPWTDSASKKFDPLTGRILSEFNIGRRARRGSLNREKQRDGGDPVQEGRRDSPVSLFWAGSPHSKKGGIGMKKKLAPLEKKRAKPCKYGVNKLTGKCLKHPRG</sequence>
<proteinExistence type="predicted"/>
<protein>
    <submittedName>
        <fullName evidence="2">Uncharacterized protein</fullName>
    </submittedName>
</protein>
<comment type="caution">
    <text evidence="2">The sequence shown here is derived from an EMBL/GenBank/DDBJ whole genome shotgun (WGS) entry which is preliminary data.</text>
</comment>
<organism evidence="2">
    <name type="scientific">marine sediment metagenome</name>
    <dbReference type="NCBI Taxonomy" id="412755"/>
    <lineage>
        <taxon>unclassified sequences</taxon>
        <taxon>metagenomes</taxon>
        <taxon>ecological metagenomes</taxon>
    </lineage>
</organism>